<evidence type="ECO:0000313" key="2">
    <source>
        <dbReference type="Proteomes" id="UP000190044"/>
    </source>
</evidence>
<keyword evidence="2" id="KW-1185">Reference proteome</keyword>
<dbReference type="Proteomes" id="UP000190044">
    <property type="component" value="Unassembled WGS sequence"/>
</dbReference>
<name>A0A1T5BQB6_9SPHN</name>
<dbReference type="RefSeq" id="WP_139375705.1">
    <property type="nucleotide sequence ID" value="NZ_FUYP01000007.1"/>
</dbReference>
<dbReference type="EMBL" id="FUYP01000007">
    <property type="protein sequence ID" value="SKB49542.1"/>
    <property type="molecule type" value="Genomic_DNA"/>
</dbReference>
<proteinExistence type="predicted"/>
<accession>A0A1T5BQB6</accession>
<dbReference type="AlphaFoldDB" id="A0A1T5BQB6"/>
<organism evidence="1 2">
    <name type="scientific">Sphingopyxis flava</name>
    <dbReference type="NCBI Taxonomy" id="1507287"/>
    <lineage>
        <taxon>Bacteria</taxon>
        <taxon>Pseudomonadati</taxon>
        <taxon>Pseudomonadota</taxon>
        <taxon>Alphaproteobacteria</taxon>
        <taxon>Sphingomonadales</taxon>
        <taxon>Sphingomonadaceae</taxon>
        <taxon>Sphingopyxis</taxon>
    </lineage>
</organism>
<evidence type="ECO:0000313" key="1">
    <source>
        <dbReference type="EMBL" id="SKB49542.1"/>
    </source>
</evidence>
<reference evidence="2" key="1">
    <citation type="submission" date="2017-02" db="EMBL/GenBank/DDBJ databases">
        <authorList>
            <person name="Varghese N."/>
            <person name="Submissions S."/>
        </authorList>
    </citation>
    <scope>NUCLEOTIDE SEQUENCE [LARGE SCALE GENOMIC DNA]</scope>
    <source>
        <strain evidence="2">R11H</strain>
    </source>
</reference>
<gene>
    <name evidence="1" type="ORF">SAMN06295937_100761</name>
</gene>
<sequence>MTTRAEVYAALDTERAYQDALWTPETTISGGLHTVTEWLVYMDSYLREAFDQVSRGPDPAATLAALNTVRKITAMGVACMEQNGAPVRKS</sequence>
<protein>
    <submittedName>
        <fullName evidence="1">Uncharacterized protein</fullName>
    </submittedName>
</protein>
<dbReference type="OrthoDB" id="9972568at2"/>